<feature type="transmembrane region" description="Helical" evidence="1">
    <location>
        <begin position="933"/>
        <end position="953"/>
    </location>
</feature>
<dbReference type="Gene3D" id="3.30.70.1440">
    <property type="entry name" value="Multidrug efflux transporter AcrB pore domain"/>
    <property type="match status" value="1"/>
</dbReference>
<name>A0ABS2KBG9_9GAMM</name>
<dbReference type="SUPFAM" id="SSF82693">
    <property type="entry name" value="Multidrug efflux transporter AcrB pore domain, PN1, PN2, PC1 and PC2 subdomains"/>
    <property type="match status" value="2"/>
</dbReference>
<dbReference type="InterPro" id="IPR027463">
    <property type="entry name" value="AcrB_DN_DC_subdom"/>
</dbReference>
<feature type="transmembrane region" description="Helical" evidence="1">
    <location>
        <begin position="464"/>
        <end position="483"/>
    </location>
</feature>
<dbReference type="InterPro" id="IPR001036">
    <property type="entry name" value="Acrflvin-R"/>
</dbReference>
<dbReference type="Gene3D" id="1.20.1640.10">
    <property type="entry name" value="Multidrug efflux transporter AcrB transmembrane domain"/>
    <property type="match status" value="2"/>
</dbReference>
<dbReference type="PANTHER" id="PTHR32063:SF8">
    <property type="entry name" value="CATION EFFLUX PROTEIN"/>
    <property type="match status" value="1"/>
</dbReference>
<feature type="transmembrane region" description="Helical" evidence="1">
    <location>
        <begin position="1004"/>
        <end position="1024"/>
    </location>
</feature>
<feature type="transmembrane region" description="Helical" evidence="1">
    <location>
        <begin position="959"/>
        <end position="983"/>
    </location>
</feature>
<keyword evidence="1" id="KW-0812">Transmembrane</keyword>
<dbReference type="SUPFAM" id="SSF82866">
    <property type="entry name" value="Multidrug efflux transporter AcrB transmembrane domain"/>
    <property type="match status" value="2"/>
</dbReference>
<evidence type="ECO:0000256" key="1">
    <source>
        <dbReference type="SAM" id="Phobius"/>
    </source>
</evidence>
<proteinExistence type="predicted"/>
<feature type="transmembrane region" description="Helical" evidence="1">
    <location>
        <begin position="903"/>
        <end position="926"/>
    </location>
</feature>
<comment type="caution">
    <text evidence="2">The sequence shown here is derived from an EMBL/GenBank/DDBJ whole genome shotgun (WGS) entry which is preliminary data.</text>
</comment>
<dbReference type="SUPFAM" id="SSF82714">
    <property type="entry name" value="Multidrug efflux transporter AcrB TolC docking domain, DN and DC subdomains"/>
    <property type="match status" value="2"/>
</dbReference>
<keyword evidence="1" id="KW-1133">Transmembrane helix</keyword>
<reference evidence="2" key="1">
    <citation type="submission" date="2020-10" db="EMBL/GenBank/DDBJ databases">
        <title>Phylogeny of dyella-like bacteria.</title>
        <authorList>
            <person name="Fu J."/>
        </authorList>
    </citation>
    <scope>NUCLEOTIDE SEQUENCE</scope>
    <source>
        <strain evidence="2">DHON07</strain>
    </source>
</reference>
<dbReference type="RefSeq" id="WP_204630151.1">
    <property type="nucleotide sequence ID" value="NZ_BSOC01000008.1"/>
</dbReference>
<dbReference type="PRINTS" id="PR00702">
    <property type="entry name" value="ACRIFLAVINRP"/>
</dbReference>
<feature type="transmembrane region" description="Helical" evidence="1">
    <location>
        <begin position="1036"/>
        <end position="1058"/>
    </location>
</feature>
<keyword evidence="1" id="KW-0472">Membrane</keyword>
<accession>A0ABS2KBG9</accession>
<feature type="transmembrane region" description="Helical" evidence="1">
    <location>
        <begin position="361"/>
        <end position="381"/>
    </location>
</feature>
<dbReference type="Gene3D" id="3.30.70.1430">
    <property type="entry name" value="Multidrug efflux transporter AcrB pore domain"/>
    <property type="match status" value="2"/>
</dbReference>
<feature type="transmembrane region" description="Helical" evidence="1">
    <location>
        <begin position="432"/>
        <end position="452"/>
    </location>
</feature>
<feature type="transmembrane region" description="Helical" evidence="1">
    <location>
        <begin position="561"/>
        <end position="580"/>
    </location>
</feature>
<evidence type="ECO:0000313" key="2">
    <source>
        <dbReference type="EMBL" id="MBM7128527.1"/>
    </source>
</evidence>
<dbReference type="Gene3D" id="3.30.2090.10">
    <property type="entry name" value="Multidrug efflux transporter AcrB TolC docking domain, DN and DC subdomains"/>
    <property type="match status" value="2"/>
</dbReference>
<dbReference type="PANTHER" id="PTHR32063">
    <property type="match status" value="1"/>
</dbReference>
<dbReference type="Pfam" id="PF00873">
    <property type="entry name" value="ACR_tran"/>
    <property type="match status" value="1"/>
</dbReference>
<dbReference type="Proteomes" id="UP001430193">
    <property type="component" value="Unassembled WGS sequence"/>
</dbReference>
<gene>
    <name evidence="2" type="ORF">ISS99_03240</name>
</gene>
<sequence>MLGLVRIALARPYTFVVLALFILLVGPLSALRTPTDIFPNIGIPVISVVWTYNGLSPSAMSGRVVYYYERQLTSTVTDIEHIESQSLPGIGVVKIFFQPGVDIRTATAQVTSISQTVLKQMPPGITPPQIINYNASTVPILQMALSSPTLSEQKIRDVAQNFLRPTLVSVAGVAIPTPYGGKQRQIMMDLDPQALAAKGLSAQDVSNALAAQNQIVPVGTMKIGHDEYTVELNDSPRAIDELNRLPIKTVDGATITIGEVAHVRDGSPPQENVVRVDGRRAVLMPMLKGGDVSTLAVVAGIKKLLPLAKETLPRSLKVTLMGDQSIFVRSAIGSVAREGIIAACLTSVMILIFLGSWRSTVIIAISIPLAVLSAIALLSAFKQTLNVMTLGGLALAVGILVDDATVTIENINWHLEQGKGVRDAIMDGAKQIVTPAFVSLLCICIVFVPMFMLDGIAGFLFRPMALAVIFAMMSSFVLSRTLVPTMAMYLLKPHNLEGGRGDHPEDAYINHHEGDQHPPMRRGNLRRALVAFQQGFERRFTQVRDSYYGTLSMALGSRRRFVLGFLGFVVVSFALVPFLGRDFFPTTDEGAIAIHVRAPVGTRIEDTSAEFDGIEAAIRRVIPPDQLEGIIDNIGLPLSGTNMVYNNSGTIGPQDGDIQVLLRPDHDPSAAYVKTLRTKLPREFPGTTFAFLPADMVSQILNFGAPAPLDVKISGENNQANQAYAIRLLRAMSVIPGIADVRLQQSTGTPQLNVDVDRVRADELGITEHDVTNSMVASLAGSLQVAPTFWLNHANGVSYAVVAQTPQYRMDTLAELESLPITSSATGAKQILGALASITRTASPAVVTHYNIAPSFDIYAAVQGRDLGGVSDDIQRVLDAAAKDRPKGSIIRLLGQVTAMNTAFSGLLFGLLGAIVLIYMLIVVNFQSWLDPFVIITALPAALAGIVWMLFITHTTLSVPALTGAIMCMGVATANSILVVSFARERLEEHGDAMKAALEAGFTRFRPVCMTALAMILGMLPMAITQEQNSPLGRAVIGGLLFATCATLLFVPVVFSIVHGREQHVGKLAPESGLPGAA</sequence>
<evidence type="ECO:0000313" key="3">
    <source>
        <dbReference type="Proteomes" id="UP001430193"/>
    </source>
</evidence>
<dbReference type="Gene3D" id="3.30.70.1320">
    <property type="entry name" value="Multidrug efflux transporter AcrB pore domain like"/>
    <property type="match status" value="1"/>
</dbReference>
<protein>
    <submittedName>
        <fullName evidence="2">Efflux RND transporter permease subunit</fullName>
    </submittedName>
</protein>
<dbReference type="EMBL" id="JADIKF010000034">
    <property type="protein sequence ID" value="MBM7128527.1"/>
    <property type="molecule type" value="Genomic_DNA"/>
</dbReference>
<keyword evidence="3" id="KW-1185">Reference proteome</keyword>
<organism evidence="2 3">
    <name type="scientific">Dyella mobilis</name>
    <dbReference type="NCBI Taxonomy" id="1849582"/>
    <lineage>
        <taxon>Bacteria</taxon>
        <taxon>Pseudomonadati</taxon>
        <taxon>Pseudomonadota</taxon>
        <taxon>Gammaproteobacteria</taxon>
        <taxon>Lysobacterales</taxon>
        <taxon>Rhodanobacteraceae</taxon>
        <taxon>Dyella</taxon>
    </lineage>
</organism>